<comment type="similarity">
    <text evidence="2">Belongs to the CPA3 antiporters (TC 2.A.63) subunit D family.</text>
</comment>
<evidence type="ECO:0000259" key="9">
    <source>
        <dbReference type="Pfam" id="PF00361"/>
    </source>
</evidence>
<feature type="transmembrane region" description="Helical" evidence="8">
    <location>
        <begin position="331"/>
        <end position="352"/>
    </location>
</feature>
<dbReference type="AlphaFoldDB" id="A0AAE4ATP0"/>
<feature type="transmembrane region" description="Helical" evidence="8">
    <location>
        <begin position="135"/>
        <end position="152"/>
    </location>
</feature>
<feature type="transmembrane region" description="Helical" evidence="8">
    <location>
        <begin position="240"/>
        <end position="259"/>
    </location>
</feature>
<dbReference type="PRINTS" id="PR01437">
    <property type="entry name" value="NUOXDRDTASE4"/>
</dbReference>
<feature type="transmembrane region" description="Helical" evidence="8">
    <location>
        <begin position="82"/>
        <end position="100"/>
    </location>
</feature>
<keyword evidence="5 8" id="KW-1133">Transmembrane helix</keyword>
<evidence type="ECO:0000256" key="2">
    <source>
        <dbReference type="ARBA" id="ARBA00005346"/>
    </source>
</evidence>
<dbReference type="Pfam" id="PF00361">
    <property type="entry name" value="Proton_antipo_M"/>
    <property type="match status" value="1"/>
</dbReference>
<dbReference type="InterPro" id="IPR001750">
    <property type="entry name" value="ND/Mrp_TM"/>
</dbReference>
<comment type="caution">
    <text evidence="10">The sequence shown here is derived from an EMBL/GenBank/DDBJ whole genome shotgun (WGS) entry which is preliminary data.</text>
</comment>
<dbReference type="InterPro" id="IPR003918">
    <property type="entry name" value="NADH_UbQ_OxRdtase"/>
</dbReference>
<name>A0AAE4ATP0_9HYPH</name>
<dbReference type="InterPro" id="IPR050586">
    <property type="entry name" value="CPA3_Na-H_Antiporter_D"/>
</dbReference>
<evidence type="ECO:0000256" key="5">
    <source>
        <dbReference type="ARBA" id="ARBA00022989"/>
    </source>
</evidence>
<dbReference type="RefSeq" id="WP_306887405.1">
    <property type="nucleotide sequence ID" value="NZ_JAUSUL010000005.1"/>
</dbReference>
<dbReference type="PANTHER" id="PTHR42703:SF1">
    <property type="entry name" value="NA(+)_H(+) ANTIPORTER SUBUNIT D1"/>
    <property type="match status" value="1"/>
</dbReference>
<evidence type="ECO:0000313" key="11">
    <source>
        <dbReference type="Proteomes" id="UP001229244"/>
    </source>
</evidence>
<keyword evidence="3" id="KW-1003">Cell membrane</keyword>
<feature type="transmembrane region" description="Helical" evidence="8">
    <location>
        <begin position="364"/>
        <end position="386"/>
    </location>
</feature>
<reference evidence="10" key="1">
    <citation type="submission" date="2023-07" db="EMBL/GenBank/DDBJ databases">
        <title>Genomic Encyclopedia of Type Strains, Phase IV (KMG-IV): sequencing the most valuable type-strain genomes for metagenomic binning, comparative biology and taxonomic classification.</title>
        <authorList>
            <person name="Goeker M."/>
        </authorList>
    </citation>
    <scope>NUCLEOTIDE SEQUENCE</scope>
    <source>
        <strain evidence="10">DSM 21202</strain>
    </source>
</reference>
<keyword evidence="4 7" id="KW-0812">Transmembrane</keyword>
<evidence type="ECO:0000256" key="3">
    <source>
        <dbReference type="ARBA" id="ARBA00022475"/>
    </source>
</evidence>
<organism evidence="10 11">
    <name type="scientific">Amorphus orientalis</name>
    <dbReference type="NCBI Taxonomy" id="649198"/>
    <lineage>
        <taxon>Bacteria</taxon>
        <taxon>Pseudomonadati</taxon>
        <taxon>Pseudomonadota</taxon>
        <taxon>Alphaproteobacteria</taxon>
        <taxon>Hyphomicrobiales</taxon>
        <taxon>Amorphaceae</taxon>
        <taxon>Amorphus</taxon>
    </lineage>
</organism>
<feature type="domain" description="NADH:quinone oxidoreductase/Mrp antiporter transmembrane" evidence="9">
    <location>
        <begin position="130"/>
        <end position="415"/>
    </location>
</feature>
<gene>
    <name evidence="10" type="ORF">J2S73_003970</name>
</gene>
<evidence type="ECO:0000256" key="1">
    <source>
        <dbReference type="ARBA" id="ARBA00004651"/>
    </source>
</evidence>
<feature type="transmembrane region" description="Helical" evidence="8">
    <location>
        <begin position="449"/>
        <end position="466"/>
    </location>
</feature>
<feature type="transmembrane region" description="Helical" evidence="8">
    <location>
        <begin position="112"/>
        <end position="129"/>
    </location>
</feature>
<dbReference type="Proteomes" id="UP001229244">
    <property type="component" value="Unassembled WGS sequence"/>
</dbReference>
<feature type="transmembrane region" description="Helical" evidence="8">
    <location>
        <begin position="31"/>
        <end position="51"/>
    </location>
</feature>
<dbReference type="PANTHER" id="PTHR42703">
    <property type="entry name" value="NADH DEHYDROGENASE"/>
    <property type="match status" value="1"/>
</dbReference>
<dbReference type="GO" id="GO:0008137">
    <property type="term" value="F:NADH dehydrogenase (ubiquinone) activity"/>
    <property type="evidence" value="ECO:0007669"/>
    <property type="project" value="InterPro"/>
</dbReference>
<feature type="transmembrane region" description="Helical" evidence="8">
    <location>
        <begin position="406"/>
        <end position="428"/>
    </location>
</feature>
<evidence type="ECO:0000256" key="6">
    <source>
        <dbReference type="ARBA" id="ARBA00023136"/>
    </source>
</evidence>
<feature type="transmembrane region" description="Helical" evidence="8">
    <location>
        <begin position="206"/>
        <end position="228"/>
    </location>
</feature>
<dbReference type="GO" id="GO:0005886">
    <property type="term" value="C:plasma membrane"/>
    <property type="evidence" value="ECO:0007669"/>
    <property type="project" value="UniProtKB-SubCell"/>
</dbReference>
<evidence type="ECO:0000313" key="10">
    <source>
        <dbReference type="EMBL" id="MDQ0317486.1"/>
    </source>
</evidence>
<dbReference type="EMBL" id="JAUSUL010000005">
    <property type="protein sequence ID" value="MDQ0317486.1"/>
    <property type="molecule type" value="Genomic_DNA"/>
</dbReference>
<accession>A0AAE4ATP0</accession>
<evidence type="ECO:0000256" key="7">
    <source>
        <dbReference type="RuleBase" id="RU000320"/>
    </source>
</evidence>
<feature type="transmembrane region" description="Helical" evidence="8">
    <location>
        <begin position="306"/>
        <end position="325"/>
    </location>
</feature>
<dbReference type="GO" id="GO:0042773">
    <property type="term" value="P:ATP synthesis coupled electron transport"/>
    <property type="evidence" value="ECO:0007669"/>
    <property type="project" value="InterPro"/>
</dbReference>
<sequence length="503" mass="52834">MSADLLLILPVLIPLAAATLCTIVWGSTRLQAAVTIAAAAALLVVSALLVVRVADGTILVTRFGDWAAPFAIAFAADRLGAAMVLVTGLLGLAVAVYALADVRRIAALSGFYPLYNGLLAGVAGAFLTADLFNLYVWFEVMLIASFGLLVLNKTREQLDGGLKYLALNMLGTLFFLAAIALLYNAAGTLNLADLAMTLQGTSGTAAATAAAWLLLLAFLMKAAAFPLFAWLPASYHTGSIAVAAIFAGLLTKVGVYAIIRIYTLVLPLEGTALQTVLLVVAALTMVTGVFGAAVQWDVRRILSFHIVSQIGYMLLGLALFTPYAIAAAVFYVVHHIIVKANLFLVAGVIGRVGGTYDIRRSGGLMMLSPLLAVLFLIPALSLGGIPPLSGFWAKLMVIDAGLEDEAWIVTAAALAVGLLTLFSMGKIWAYAFWRSPADGRSRPVGWKRMVPIAALAAVTLAIGFSAEPLVAFSLQAGQQLIDPADYIAALTPPIEDTVAENVR</sequence>
<proteinExistence type="inferred from homology"/>
<keyword evidence="11" id="KW-1185">Reference proteome</keyword>
<evidence type="ECO:0000256" key="8">
    <source>
        <dbReference type="SAM" id="Phobius"/>
    </source>
</evidence>
<feature type="transmembrane region" description="Helical" evidence="8">
    <location>
        <begin position="164"/>
        <end position="186"/>
    </location>
</feature>
<feature type="transmembrane region" description="Helical" evidence="8">
    <location>
        <begin position="271"/>
        <end position="294"/>
    </location>
</feature>
<comment type="subcellular location">
    <subcellularLocation>
        <location evidence="1">Cell membrane</location>
        <topology evidence="1">Multi-pass membrane protein</topology>
    </subcellularLocation>
    <subcellularLocation>
        <location evidence="7">Membrane</location>
        <topology evidence="7">Multi-pass membrane protein</topology>
    </subcellularLocation>
</comment>
<evidence type="ECO:0000256" key="4">
    <source>
        <dbReference type="ARBA" id="ARBA00022692"/>
    </source>
</evidence>
<keyword evidence="6 8" id="KW-0472">Membrane</keyword>
<protein>
    <submittedName>
        <fullName evidence="10">Multicomponent Na+:H+ antiporter subunit D</fullName>
    </submittedName>
</protein>